<dbReference type="GO" id="GO:0032259">
    <property type="term" value="P:methylation"/>
    <property type="evidence" value="ECO:0007669"/>
    <property type="project" value="UniProtKB-KW"/>
</dbReference>
<dbReference type="SUPFAM" id="SSF53335">
    <property type="entry name" value="S-adenosyl-L-methionine-dependent methyltransferases"/>
    <property type="match status" value="1"/>
</dbReference>
<dbReference type="Gene3D" id="3.40.50.150">
    <property type="entry name" value="Vaccinia Virus protein VP39"/>
    <property type="match status" value="1"/>
</dbReference>
<dbReference type="CDD" id="cd02440">
    <property type="entry name" value="AdoMet_MTases"/>
    <property type="match status" value="1"/>
</dbReference>
<name>A0A2T4B630_9HYPO</name>
<evidence type="ECO:0000313" key="2">
    <source>
        <dbReference type="EMBL" id="PTB64785.1"/>
    </source>
</evidence>
<evidence type="ECO:0000313" key="3">
    <source>
        <dbReference type="Proteomes" id="UP000241546"/>
    </source>
</evidence>
<dbReference type="Pfam" id="PF08241">
    <property type="entry name" value="Methyltransf_11"/>
    <property type="match status" value="1"/>
</dbReference>
<sequence>MSEHLKDAAQAQDSFEQDFIRLSHGIMKIIVEPLVNHMGFYKTVAEPVVLLDSACGSGVLTQEVQAALSDEVLAASSFTCADNAVGMVDLVKRRIVDEKWVNTEARVLDAMNTGLPDNTFSHVGVALALHLTPDPDAVVKDCIRILKPGGTFGASTWPKANADMFWIPDMRTALESLPFDAPPLPAIPMQMHHSGHWDDAAWVETHLARDLGLTNVSVRESGSRYRFASADEFMATFSMMVPWMMNTFWSDEVREKHSVDEVRGLVKRHLEDKYGGHGWSIGWRVITMTATVSK</sequence>
<dbReference type="InterPro" id="IPR029063">
    <property type="entry name" value="SAM-dependent_MTases_sf"/>
</dbReference>
<dbReference type="InterPro" id="IPR013216">
    <property type="entry name" value="Methyltransf_11"/>
</dbReference>
<proteinExistence type="predicted"/>
<evidence type="ECO:0000259" key="1">
    <source>
        <dbReference type="Pfam" id="PF08241"/>
    </source>
</evidence>
<dbReference type="RefSeq" id="XP_024748105.1">
    <property type="nucleotide sequence ID" value="XM_024898270.1"/>
</dbReference>
<dbReference type="GO" id="GO:0008757">
    <property type="term" value="F:S-adenosylmethionine-dependent methyltransferase activity"/>
    <property type="evidence" value="ECO:0007669"/>
    <property type="project" value="InterPro"/>
</dbReference>
<gene>
    <name evidence="2" type="ORF">BBK36DRAFT_56419</name>
</gene>
<dbReference type="AlphaFoldDB" id="A0A2T4B630"/>
<keyword evidence="3" id="KW-1185">Reference proteome</keyword>
<dbReference type="GeneID" id="36606388"/>
<keyword evidence="2" id="KW-0808">Transferase</keyword>
<dbReference type="EMBL" id="KZ680216">
    <property type="protein sequence ID" value="PTB64785.1"/>
    <property type="molecule type" value="Genomic_DNA"/>
</dbReference>
<protein>
    <submittedName>
        <fullName evidence="2">S-adenosyl-L-methionine-dependent methyltransferase</fullName>
    </submittedName>
</protein>
<dbReference type="Proteomes" id="UP000241546">
    <property type="component" value="Unassembled WGS sequence"/>
</dbReference>
<reference evidence="3" key="1">
    <citation type="submission" date="2016-07" db="EMBL/GenBank/DDBJ databases">
        <title>Multiple horizontal gene transfer events from other fungi enriched the ability of initially mycotrophic Trichoderma (Ascomycota) to feed on dead plant biomass.</title>
        <authorList>
            <consortium name="DOE Joint Genome Institute"/>
            <person name="Atanasova L."/>
            <person name="Chenthamara K."/>
            <person name="Zhang J."/>
            <person name="Grujic M."/>
            <person name="Henrissat B."/>
            <person name="Kuo A."/>
            <person name="Aerts A."/>
            <person name="Salamov A."/>
            <person name="Lipzen A."/>
            <person name="Labutti K."/>
            <person name="Barry K."/>
            <person name="Miao Y."/>
            <person name="Rahimi M.J."/>
            <person name="Shen Q."/>
            <person name="Grigoriev I.V."/>
            <person name="Kubicek C.P."/>
            <person name="Druzhinina I.S."/>
        </authorList>
    </citation>
    <scope>NUCLEOTIDE SEQUENCE [LARGE SCALE GENOMIC DNA]</scope>
    <source>
        <strain evidence="3">TUCIM 6016</strain>
    </source>
</reference>
<accession>A0A2T4B630</accession>
<dbReference type="OrthoDB" id="2013972at2759"/>
<organism evidence="2 3">
    <name type="scientific">Trichoderma citrinoviride</name>
    <dbReference type="NCBI Taxonomy" id="58853"/>
    <lineage>
        <taxon>Eukaryota</taxon>
        <taxon>Fungi</taxon>
        <taxon>Dikarya</taxon>
        <taxon>Ascomycota</taxon>
        <taxon>Pezizomycotina</taxon>
        <taxon>Sordariomycetes</taxon>
        <taxon>Hypocreomycetidae</taxon>
        <taxon>Hypocreales</taxon>
        <taxon>Hypocreaceae</taxon>
        <taxon>Trichoderma</taxon>
    </lineage>
</organism>
<keyword evidence="2" id="KW-0489">Methyltransferase</keyword>
<feature type="domain" description="Methyltransferase type 11" evidence="1">
    <location>
        <begin position="51"/>
        <end position="152"/>
    </location>
</feature>